<gene>
    <name evidence="6" type="ORF">EV197_1341</name>
</gene>
<organism evidence="6 7">
    <name type="scientific">Aquimarina brevivitae</name>
    <dbReference type="NCBI Taxonomy" id="323412"/>
    <lineage>
        <taxon>Bacteria</taxon>
        <taxon>Pseudomonadati</taxon>
        <taxon>Bacteroidota</taxon>
        <taxon>Flavobacteriia</taxon>
        <taxon>Flavobacteriales</taxon>
        <taxon>Flavobacteriaceae</taxon>
        <taxon>Aquimarina</taxon>
    </lineage>
</organism>
<evidence type="ECO:0000256" key="1">
    <source>
        <dbReference type="ARBA" id="ARBA00022679"/>
    </source>
</evidence>
<dbReference type="Gene3D" id="3.40.50.10330">
    <property type="entry name" value="Probable inorganic polyphosphate/atp-NAD kinase, domain 1"/>
    <property type="match status" value="1"/>
</dbReference>
<dbReference type="InterPro" id="IPR017438">
    <property type="entry name" value="ATP-NAD_kinase_N"/>
</dbReference>
<keyword evidence="7" id="KW-1185">Reference proteome</keyword>
<evidence type="ECO:0000259" key="5">
    <source>
        <dbReference type="PROSITE" id="PS50146"/>
    </source>
</evidence>
<dbReference type="SMART" id="SM00046">
    <property type="entry name" value="DAGKc"/>
    <property type="match status" value="1"/>
</dbReference>
<evidence type="ECO:0000313" key="6">
    <source>
        <dbReference type="EMBL" id="RZT00108.1"/>
    </source>
</evidence>
<dbReference type="Pfam" id="PF19279">
    <property type="entry name" value="YegS_C"/>
    <property type="match status" value="1"/>
</dbReference>
<dbReference type="PROSITE" id="PS50146">
    <property type="entry name" value="DAGK"/>
    <property type="match status" value="1"/>
</dbReference>
<feature type="domain" description="DAGKc" evidence="5">
    <location>
        <begin position="3"/>
        <end position="131"/>
    </location>
</feature>
<dbReference type="PANTHER" id="PTHR12358">
    <property type="entry name" value="SPHINGOSINE KINASE"/>
    <property type="match status" value="1"/>
</dbReference>
<evidence type="ECO:0000256" key="2">
    <source>
        <dbReference type="ARBA" id="ARBA00022741"/>
    </source>
</evidence>
<dbReference type="AlphaFoldDB" id="A0A4Q7PIL7"/>
<evidence type="ECO:0000313" key="7">
    <source>
        <dbReference type="Proteomes" id="UP000292262"/>
    </source>
</evidence>
<dbReference type="GO" id="GO:0016301">
    <property type="term" value="F:kinase activity"/>
    <property type="evidence" value="ECO:0007669"/>
    <property type="project" value="UniProtKB-KW"/>
</dbReference>
<evidence type="ECO:0000256" key="4">
    <source>
        <dbReference type="ARBA" id="ARBA00022840"/>
    </source>
</evidence>
<keyword evidence="4" id="KW-0067">ATP-binding</keyword>
<keyword evidence="1" id="KW-0808">Transferase</keyword>
<reference evidence="6 7" key="1">
    <citation type="submission" date="2019-02" db="EMBL/GenBank/DDBJ databases">
        <title>Genomic Encyclopedia of Type Strains, Phase IV (KMG-IV): sequencing the most valuable type-strain genomes for metagenomic binning, comparative biology and taxonomic classification.</title>
        <authorList>
            <person name="Goeker M."/>
        </authorList>
    </citation>
    <scope>NUCLEOTIDE SEQUENCE [LARGE SCALE GENOMIC DNA]</scope>
    <source>
        <strain evidence="6 7">DSM 17196</strain>
    </source>
</reference>
<dbReference type="InterPro" id="IPR050187">
    <property type="entry name" value="Lipid_Phosphate_FormReg"/>
</dbReference>
<dbReference type="PANTHER" id="PTHR12358:SF106">
    <property type="entry name" value="LIPID KINASE YEGS"/>
    <property type="match status" value="1"/>
</dbReference>
<dbReference type="InterPro" id="IPR001206">
    <property type="entry name" value="Diacylglycerol_kinase_cat_dom"/>
</dbReference>
<protein>
    <submittedName>
        <fullName evidence="6">YegS/Rv2252/BmrU family lipid kinase</fullName>
    </submittedName>
</protein>
<accession>A0A4Q7PIL7</accession>
<evidence type="ECO:0000256" key="3">
    <source>
        <dbReference type="ARBA" id="ARBA00022777"/>
    </source>
</evidence>
<dbReference type="EMBL" id="SGXE01000001">
    <property type="protein sequence ID" value="RZT00108.1"/>
    <property type="molecule type" value="Genomic_DNA"/>
</dbReference>
<sequence length="291" mass="31389">MEHLETKILVVVNPISGDINKEPVIQKIKGAVSKKTDLKFYKTTGREDYKTLKELQADVQPDRILVVGGDGTVKLIAECFKNNNPTIGIIPCGSSNGLATDLAIPSNVDEAIQIALGNTFQNVDSLCINNSLGLHISDLGINAELIEHYSNSTVRGHFGYALNSIPTLLNTNAPYKFHIKTEENELSTTGIMLAFANSNKFGTGAIVNPTGKIDDGKFEILVFKKLDVANIIKILLGEVQLDPNFVEVIQTTGATVTTDKPVPFQVDGEPYGSIQSVEVAIQPNTLKIAVG</sequence>
<keyword evidence="3 6" id="KW-0418">Kinase</keyword>
<proteinExistence type="predicted"/>
<keyword evidence="2" id="KW-0547">Nucleotide-binding</keyword>
<dbReference type="GO" id="GO:0005524">
    <property type="term" value="F:ATP binding"/>
    <property type="evidence" value="ECO:0007669"/>
    <property type="project" value="UniProtKB-KW"/>
</dbReference>
<name>A0A4Q7PIL7_9FLAO</name>
<comment type="caution">
    <text evidence="6">The sequence shown here is derived from an EMBL/GenBank/DDBJ whole genome shotgun (WGS) entry which is preliminary data.</text>
</comment>
<dbReference type="Pfam" id="PF00781">
    <property type="entry name" value="DAGK_cat"/>
    <property type="match status" value="1"/>
</dbReference>
<dbReference type="InterPro" id="IPR016064">
    <property type="entry name" value="NAD/diacylglycerol_kinase_sf"/>
</dbReference>
<dbReference type="Proteomes" id="UP000292262">
    <property type="component" value="Unassembled WGS sequence"/>
</dbReference>
<dbReference type="OrthoDB" id="9786026at2"/>
<dbReference type="SUPFAM" id="SSF111331">
    <property type="entry name" value="NAD kinase/diacylglycerol kinase-like"/>
    <property type="match status" value="1"/>
</dbReference>
<dbReference type="Gene3D" id="2.60.200.40">
    <property type="match status" value="1"/>
</dbReference>
<dbReference type="InterPro" id="IPR045540">
    <property type="entry name" value="YegS/DAGK_C"/>
</dbReference>
<dbReference type="GO" id="GO:0005886">
    <property type="term" value="C:plasma membrane"/>
    <property type="evidence" value="ECO:0007669"/>
    <property type="project" value="TreeGrafter"/>
</dbReference>